<dbReference type="CDD" id="cd12148">
    <property type="entry name" value="fungal_TF_MHR"/>
    <property type="match status" value="1"/>
</dbReference>
<protein>
    <recommendedName>
        <fullName evidence="4">Transcription factor domain-containing protein</fullName>
    </recommendedName>
</protein>
<dbReference type="AlphaFoldDB" id="A0A1X0QUR3"/>
<dbReference type="PANTHER" id="PTHR46910:SF1">
    <property type="entry name" value="MISCELLANEOUS ZN(II)2CYS6 TRANSCRIPTION FACTOR (EUROFUNG)-RELATED"/>
    <property type="match status" value="1"/>
</dbReference>
<reference evidence="3" key="1">
    <citation type="journal article" date="2016" name="Proc. Natl. Acad. Sci. U.S.A.">
        <title>Lipid metabolic changes in an early divergent fungus govern the establishment of a mutualistic symbiosis with endobacteria.</title>
        <authorList>
            <person name="Lastovetsky O.A."/>
            <person name="Gaspar M.L."/>
            <person name="Mondo S.J."/>
            <person name="LaButti K.M."/>
            <person name="Sandor L."/>
            <person name="Grigoriev I.V."/>
            <person name="Henry S.A."/>
            <person name="Pawlowska T.E."/>
        </authorList>
    </citation>
    <scope>NUCLEOTIDE SEQUENCE [LARGE SCALE GENOMIC DNA]</scope>
    <source>
        <strain evidence="3">ATCC 52814</strain>
    </source>
</reference>
<organism evidence="3">
    <name type="scientific">Rhizopus microsporus var. microsporus</name>
    <dbReference type="NCBI Taxonomy" id="86635"/>
    <lineage>
        <taxon>Eukaryota</taxon>
        <taxon>Fungi</taxon>
        <taxon>Fungi incertae sedis</taxon>
        <taxon>Mucoromycota</taxon>
        <taxon>Mucoromycotina</taxon>
        <taxon>Mucoromycetes</taxon>
        <taxon>Mucorales</taxon>
        <taxon>Mucorineae</taxon>
        <taxon>Rhizopodaceae</taxon>
        <taxon>Rhizopus</taxon>
    </lineage>
</organism>
<keyword evidence="1" id="KW-0539">Nucleus</keyword>
<sequence>MFLFDASENNPYQPGSSRPKKAKSKAKSAEAKAAAKAKKMQQDDMESLQITFYEIESWIEKTSPVLARMTKELDRVSKHFDKGKKKNEQQKIPIDLSSMQWTLTFQPNNSMRLETNIKSVEQLIDAVQKIKLITDSDSSIQQPDEEDFDSTFSSSASLSSSSTAITDSSSEYWTLALCRSPGVCFDKYQSRLLELDRLSEQVSSDVLAFACQTYWDCLFPKFSTDWSTFWDRSGDPQRNQICIDAGLAMVFTHIVRHSKEICPDGYAISYYYYERARQSLMDYFDSPDAATIEALLNLAMFCMLFKHYSNTRIYLDLAFRMTVQLGYHRRSGLPTCKLMRKQWIRLFLTLCYNDMALSTYSNGSFLVDDTVHDIDFYELITLNNELPHLDERTRIKDTYFVHLMELMKIHKRIQQMTKEYQDQHTQYHYSGTLPPRWIKKVQALEIALATWLDRLPLEYHLDPRPDGQLQRDTTDIERLKEQSALLLMLHYQMQWIALHKVFLSTNLIPLDLKEDPTTYRTHRSYAICADAASRILVMAEIFTDRFDWCVCQLFISCIYQASTVFCKSVLTKDHRADESKAMIRRVISILAANNLNYGGLPEDLRACLNEFLQENTNDLQVIDQTLSQESISQPITYNDAFYNSPHMYKQCLNQRLHYQSSSSPSPRTLYQVPTLLPLGMQTPTVHVEDLDIKSTNWRCKFSSSNYAQNHM</sequence>
<feature type="compositionally biased region" description="Low complexity" evidence="2">
    <location>
        <begin position="150"/>
        <end position="162"/>
    </location>
</feature>
<evidence type="ECO:0000256" key="2">
    <source>
        <dbReference type="SAM" id="MobiDB-lite"/>
    </source>
</evidence>
<accession>A0A1X0QUR3</accession>
<feature type="region of interest" description="Disordered" evidence="2">
    <location>
        <begin position="137"/>
        <end position="162"/>
    </location>
</feature>
<name>A0A1X0QUR3_RHIZD</name>
<evidence type="ECO:0000256" key="1">
    <source>
        <dbReference type="ARBA" id="ARBA00023242"/>
    </source>
</evidence>
<dbReference type="VEuPathDB" id="FungiDB:BCV72DRAFT_31662"/>
<feature type="region of interest" description="Disordered" evidence="2">
    <location>
        <begin position="1"/>
        <end position="40"/>
    </location>
</feature>
<dbReference type="Proteomes" id="UP000242414">
    <property type="component" value="Unassembled WGS sequence"/>
</dbReference>
<dbReference type="OrthoDB" id="9970124at2759"/>
<evidence type="ECO:0008006" key="4">
    <source>
        <dbReference type="Google" id="ProtNLM"/>
    </source>
</evidence>
<evidence type="ECO:0000313" key="3">
    <source>
        <dbReference type="EMBL" id="ORE03482.1"/>
    </source>
</evidence>
<dbReference type="EMBL" id="KV922002">
    <property type="protein sequence ID" value="ORE03482.1"/>
    <property type="molecule type" value="Genomic_DNA"/>
</dbReference>
<feature type="compositionally biased region" description="Polar residues" evidence="2">
    <location>
        <begin position="7"/>
        <end position="16"/>
    </location>
</feature>
<proteinExistence type="predicted"/>
<dbReference type="InterPro" id="IPR050987">
    <property type="entry name" value="AtrR-like"/>
</dbReference>
<dbReference type="GO" id="GO:0003700">
    <property type="term" value="F:DNA-binding transcription factor activity"/>
    <property type="evidence" value="ECO:0007669"/>
    <property type="project" value="InterPro"/>
</dbReference>
<dbReference type="PANTHER" id="PTHR46910">
    <property type="entry name" value="TRANSCRIPTION FACTOR PDR1"/>
    <property type="match status" value="1"/>
</dbReference>
<gene>
    <name evidence="3" type="ORF">BCV72DRAFT_31662</name>
</gene>